<proteinExistence type="predicted"/>
<dbReference type="Proteomes" id="UP000321514">
    <property type="component" value="Unassembled WGS sequence"/>
</dbReference>
<dbReference type="RefSeq" id="WP_074956530.1">
    <property type="nucleotide sequence ID" value="NZ_BJXR01000027.1"/>
</dbReference>
<dbReference type="EMBL" id="BJXR01000027">
    <property type="protein sequence ID" value="GEN08046.1"/>
    <property type="molecule type" value="Genomic_DNA"/>
</dbReference>
<evidence type="ECO:0000313" key="5">
    <source>
        <dbReference type="Proteomes" id="UP000321514"/>
    </source>
</evidence>
<dbReference type="STRING" id="1334629.MFUL124B02_28715"/>
<evidence type="ECO:0000313" key="2">
    <source>
        <dbReference type="EMBL" id="GEN08046.1"/>
    </source>
</evidence>
<reference evidence="2 5" key="2">
    <citation type="submission" date="2019-07" db="EMBL/GenBank/DDBJ databases">
        <title>Whole genome shotgun sequence of Myxococcus fulvus NBRC 100333.</title>
        <authorList>
            <person name="Hosoyama A."/>
            <person name="Uohara A."/>
            <person name="Ohji S."/>
            <person name="Ichikawa N."/>
        </authorList>
    </citation>
    <scope>NUCLEOTIDE SEQUENCE [LARGE SCALE GENOMIC DNA]</scope>
    <source>
        <strain evidence="2 5">NBRC 100333</strain>
    </source>
</reference>
<name>A0A511T1N3_MYXFU</name>
<dbReference type="PROSITE" id="PS51257">
    <property type="entry name" value="PROKAR_LIPOPROTEIN"/>
    <property type="match status" value="1"/>
</dbReference>
<keyword evidence="1" id="KW-0732">Signal</keyword>
<organism evidence="2 5">
    <name type="scientific">Myxococcus fulvus</name>
    <dbReference type="NCBI Taxonomy" id="33"/>
    <lineage>
        <taxon>Bacteria</taxon>
        <taxon>Pseudomonadati</taxon>
        <taxon>Myxococcota</taxon>
        <taxon>Myxococcia</taxon>
        <taxon>Myxococcales</taxon>
        <taxon>Cystobacterineae</taxon>
        <taxon>Myxococcaceae</taxon>
        <taxon>Myxococcus</taxon>
    </lineage>
</organism>
<evidence type="ECO:0000313" key="4">
    <source>
        <dbReference type="Proteomes" id="UP000183760"/>
    </source>
</evidence>
<evidence type="ECO:0008006" key="6">
    <source>
        <dbReference type="Google" id="ProtNLM"/>
    </source>
</evidence>
<keyword evidence="4" id="KW-1185">Reference proteome</keyword>
<feature type="signal peptide" evidence="1">
    <location>
        <begin position="1"/>
        <end position="26"/>
    </location>
</feature>
<sequence length="169" mass="17813">MSLRLQNVLPLAALLLACGDAPSSHAGRFPLDVTLSRAVANEVHALQVSVLKNGSGRSCTELQRTCLNTQVKREDLVMLEDSRGNEGRALRFTVDMAALENGGSQALEVDVPVGRDYALVIEAIAVGSPSRFLGSSCNYLQVVNSGNNAPVLAAPLVLTEQSCDPSIAP</sequence>
<dbReference type="AlphaFoldDB" id="A0A511T1N3"/>
<evidence type="ECO:0000256" key="1">
    <source>
        <dbReference type="SAM" id="SignalP"/>
    </source>
</evidence>
<dbReference type="Proteomes" id="UP000183760">
    <property type="component" value="Unassembled WGS sequence"/>
</dbReference>
<feature type="chain" id="PRO_5022921524" description="Lipoprotein" evidence="1">
    <location>
        <begin position="27"/>
        <end position="169"/>
    </location>
</feature>
<evidence type="ECO:0000313" key="3">
    <source>
        <dbReference type="EMBL" id="SEU23405.1"/>
    </source>
</evidence>
<accession>A0A511T1N3</accession>
<gene>
    <name evidence="2" type="ORF">MFU01_30830</name>
    <name evidence="3" type="ORF">SAMN05443572_106532</name>
</gene>
<dbReference type="EMBL" id="FOIB01000006">
    <property type="protein sequence ID" value="SEU23405.1"/>
    <property type="molecule type" value="Genomic_DNA"/>
</dbReference>
<dbReference type="OrthoDB" id="5381440at2"/>
<protein>
    <recommendedName>
        <fullName evidence="6">Lipoprotein</fullName>
    </recommendedName>
</protein>
<comment type="caution">
    <text evidence="2">The sequence shown here is derived from an EMBL/GenBank/DDBJ whole genome shotgun (WGS) entry which is preliminary data.</text>
</comment>
<reference evidence="3 4" key="1">
    <citation type="submission" date="2016-10" db="EMBL/GenBank/DDBJ databases">
        <authorList>
            <person name="Varghese N."/>
            <person name="Submissions S."/>
        </authorList>
    </citation>
    <scope>NUCLEOTIDE SEQUENCE [LARGE SCALE GENOMIC DNA]</scope>
    <source>
        <strain evidence="3 4">DSM 16525</strain>
    </source>
</reference>